<evidence type="ECO:0000256" key="5">
    <source>
        <dbReference type="ARBA" id="ARBA00022989"/>
    </source>
</evidence>
<evidence type="ECO:0000313" key="8">
    <source>
        <dbReference type="EMBL" id="MBT1072475.1"/>
    </source>
</evidence>
<dbReference type="RefSeq" id="WP_214299494.1">
    <property type="nucleotide sequence ID" value="NZ_JAHDYS010000010.1"/>
</dbReference>
<feature type="transmembrane region" description="Helical" evidence="7">
    <location>
        <begin position="59"/>
        <end position="77"/>
    </location>
</feature>
<proteinExistence type="inferred from homology"/>
<evidence type="ECO:0000256" key="6">
    <source>
        <dbReference type="ARBA" id="ARBA00023136"/>
    </source>
</evidence>
<dbReference type="PANTHER" id="PTHR33452">
    <property type="entry name" value="OXIDOREDUCTASE CATD-RELATED"/>
    <property type="match status" value="1"/>
</dbReference>
<keyword evidence="4 7" id="KW-0812">Transmembrane</keyword>
<dbReference type="EMBL" id="JAHDYS010000010">
    <property type="protein sequence ID" value="MBT1072475.1"/>
    <property type="molecule type" value="Genomic_DNA"/>
</dbReference>
<reference evidence="8 9" key="1">
    <citation type="submission" date="2021-05" db="EMBL/GenBank/DDBJ databases">
        <title>The draft genome of Geobacter chapellei DSM 13688.</title>
        <authorList>
            <person name="Xu Z."/>
            <person name="Masuda Y."/>
            <person name="Itoh H."/>
            <person name="Senoo K."/>
        </authorList>
    </citation>
    <scope>NUCLEOTIDE SEQUENCE [LARGE SCALE GENOMIC DNA]</scope>
    <source>
        <strain evidence="8 9">DSM 13688</strain>
    </source>
</reference>
<feature type="transmembrane region" description="Helical" evidence="7">
    <location>
        <begin position="84"/>
        <end position="102"/>
    </location>
</feature>
<comment type="similarity">
    <text evidence="2">Belongs to the DoxX family.</text>
</comment>
<dbReference type="Proteomes" id="UP000784128">
    <property type="component" value="Unassembled WGS sequence"/>
</dbReference>
<evidence type="ECO:0000313" key="9">
    <source>
        <dbReference type="Proteomes" id="UP000784128"/>
    </source>
</evidence>
<protein>
    <submittedName>
        <fullName evidence="8">DoxX family protein</fullName>
    </submittedName>
</protein>
<sequence length="150" mass="15796">MARNSSGFDATNLIAPMMVRIPLGLIMMAHGAQKLLGIFGGKGLTSTLAHFEKGLGIPAIFTLLAIIAEFGGGFGVLTGFLTRLSAAGISAVMLVAMYKIHWANGFFLNMQCVAGVGHGIEYNVALLGMALYLMIAGGGQWCLDRLVFKS</sequence>
<feature type="transmembrane region" description="Helical" evidence="7">
    <location>
        <begin position="21"/>
        <end position="39"/>
    </location>
</feature>
<evidence type="ECO:0000256" key="4">
    <source>
        <dbReference type="ARBA" id="ARBA00022692"/>
    </source>
</evidence>
<comment type="subcellular location">
    <subcellularLocation>
        <location evidence="1">Cell membrane</location>
        <topology evidence="1">Multi-pass membrane protein</topology>
    </subcellularLocation>
</comment>
<keyword evidence="6 7" id="KW-0472">Membrane</keyword>
<feature type="transmembrane region" description="Helical" evidence="7">
    <location>
        <begin position="122"/>
        <end position="143"/>
    </location>
</feature>
<evidence type="ECO:0000256" key="3">
    <source>
        <dbReference type="ARBA" id="ARBA00022475"/>
    </source>
</evidence>
<evidence type="ECO:0000256" key="1">
    <source>
        <dbReference type="ARBA" id="ARBA00004651"/>
    </source>
</evidence>
<accession>A0ABS5UA06</accession>
<dbReference type="InterPro" id="IPR051907">
    <property type="entry name" value="DoxX-like_oxidoreductase"/>
</dbReference>
<keyword evidence="3" id="KW-1003">Cell membrane</keyword>
<evidence type="ECO:0000256" key="2">
    <source>
        <dbReference type="ARBA" id="ARBA00006679"/>
    </source>
</evidence>
<keyword evidence="5 7" id="KW-1133">Transmembrane helix</keyword>
<evidence type="ECO:0000256" key="7">
    <source>
        <dbReference type="SAM" id="Phobius"/>
    </source>
</evidence>
<keyword evidence="9" id="KW-1185">Reference proteome</keyword>
<organism evidence="8 9">
    <name type="scientific">Pelotalea chapellei</name>
    <dbReference type="NCBI Taxonomy" id="44671"/>
    <lineage>
        <taxon>Bacteria</taxon>
        <taxon>Pseudomonadati</taxon>
        <taxon>Thermodesulfobacteriota</taxon>
        <taxon>Desulfuromonadia</taxon>
        <taxon>Geobacterales</taxon>
        <taxon>Geobacteraceae</taxon>
        <taxon>Pelotalea</taxon>
    </lineage>
</organism>
<gene>
    <name evidence="8" type="ORF">KJB30_11805</name>
</gene>
<name>A0ABS5UA06_9BACT</name>
<comment type="caution">
    <text evidence="8">The sequence shown here is derived from an EMBL/GenBank/DDBJ whole genome shotgun (WGS) entry which is preliminary data.</text>
</comment>
<dbReference type="InterPro" id="IPR032808">
    <property type="entry name" value="DoxX"/>
</dbReference>
<dbReference type="PANTHER" id="PTHR33452:SF1">
    <property type="entry name" value="INNER MEMBRANE PROTEIN YPHA-RELATED"/>
    <property type="match status" value="1"/>
</dbReference>
<dbReference type="Pfam" id="PF07681">
    <property type="entry name" value="DoxX"/>
    <property type="match status" value="1"/>
</dbReference>